<protein>
    <recommendedName>
        <fullName evidence="4">Protein DEFECTIVE IN MERISTEM SILENCING 3</fullName>
    </recommendedName>
</protein>
<reference evidence="2 3" key="1">
    <citation type="journal article" date="2017" name="Genome Biol.">
        <title>New reference genome sequences of hot pepper reveal the massive evolution of plant disease-resistance genes by retroduplication.</title>
        <authorList>
            <person name="Kim S."/>
            <person name="Park J."/>
            <person name="Yeom S.I."/>
            <person name="Kim Y.M."/>
            <person name="Seo E."/>
            <person name="Kim K.T."/>
            <person name="Kim M.S."/>
            <person name="Lee J.M."/>
            <person name="Cheong K."/>
            <person name="Shin H.S."/>
            <person name="Kim S.B."/>
            <person name="Han K."/>
            <person name="Lee J."/>
            <person name="Park M."/>
            <person name="Lee H.A."/>
            <person name="Lee H.Y."/>
            <person name="Lee Y."/>
            <person name="Oh S."/>
            <person name="Lee J.H."/>
            <person name="Choi E."/>
            <person name="Choi E."/>
            <person name="Lee S.E."/>
            <person name="Jeon J."/>
            <person name="Kim H."/>
            <person name="Choi G."/>
            <person name="Song H."/>
            <person name="Lee J."/>
            <person name="Lee S.C."/>
            <person name="Kwon J.K."/>
            <person name="Lee H.Y."/>
            <person name="Koo N."/>
            <person name="Hong Y."/>
            <person name="Kim R.W."/>
            <person name="Kang W.H."/>
            <person name="Huh J.H."/>
            <person name="Kang B.C."/>
            <person name="Yang T.J."/>
            <person name="Lee Y.H."/>
            <person name="Bennetzen J.L."/>
            <person name="Choi D."/>
        </authorList>
    </citation>
    <scope>NUCLEOTIDE SEQUENCE [LARGE SCALE GENOMIC DNA]</scope>
    <source>
        <strain evidence="3">cv. PBC81</strain>
    </source>
</reference>
<organism evidence="2 3">
    <name type="scientific">Capsicum baccatum</name>
    <name type="common">Peruvian pepper</name>
    <dbReference type="NCBI Taxonomy" id="33114"/>
    <lineage>
        <taxon>Eukaryota</taxon>
        <taxon>Viridiplantae</taxon>
        <taxon>Streptophyta</taxon>
        <taxon>Embryophyta</taxon>
        <taxon>Tracheophyta</taxon>
        <taxon>Spermatophyta</taxon>
        <taxon>Magnoliopsida</taxon>
        <taxon>eudicotyledons</taxon>
        <taxon>Gunneridae</taxon>
        <taxon>Pentapetalae</taxon>
        <taxon>asterids</taxon>
        <taxon>lamiids</taxon>
        <taxon>Solanales</taxon>
        <taxon>Solanaceae</taxon>
        <taxon>Solanoideae</taxon>
        <taxon>Capsiceae</taxon>
        <taxon>Capsicum</taxon>
    </lineage>
</organism>
<sequence>MSRSSSKRRREDFSAETPRKRPSRVLRIQLDSDEEEVGDNVEKIFHFRVLLPNGITLELQVPGPPNNMPVQDFVILLSREYQNYERRTESSPKPKREINWTSKNLHFVDAFENKITKMFDFRKLKPNQSHMLRLHDGSAAVDKYENMWDLTPDTDLLKELPEEYTFETALADLIDNSLQAVWSNHADQRRLISVELTEHKITIFDTGPGMDGSAENSIPCFGMFGYGGPIASMHLGRRTMVSSKTNNSKKVFVLHLERDSLLRSSQQTWRTDGNVRNPLEDEPRDSSFTKLDMIDILIDTSSGICLVLDSVLVEIFHPRMRSKSIEQLKYQLKDIYFPYIQISIIRELDGQLKRFVDQQPLLLMIVPYSCCDEVSSTGKTTMPIEFQVNGTNLAEIEGGEVATTNLKSCHGREFVMQLIFHAKDSNDLNVGSGKKSSLEAHARLRCVYFPVVQGKESIEMILEKLEADGYGVTENFESFSHVSVRRLGRLLPDARWSWLPFMEPKLRKSDRADVLRRCCFRVKCFIETDAGFNPTPSKTDLAHHHPFTIALRNFGNKPSDKENDVLVEVSQDGKKLSLLQLEKLYQDWMLQMHDLCDGEIDSGEDQPTFILNPSHKKELGVTSDVLRIHKVFRRKGITWKSGQKIKILKGAYRGFHKNHVFATLEYIILEGLPGESGGDPRIICRPLNVPAERGCSVTCEKGRASIEIRDSKSLPISVIDAVKCLPVDNTEWESQILKHQEKTTPSSIDILDAEQCRDLDIQGVLPQDVVDAGHEPPDEIAAVIRPASFRVTASKSLDQKCIMKENFEMTLEIKFKTDANKKECHIYSGQLTPSSLKGFHGLYMFPLKKNLPDLFQKAGIYLFRFSLMENHTISVKKVHVKALSEAASWELVSDGESMLSLRVGSCFSEVLSVACCDKFSNNIPFKSDVEIEMKLSSSGRAISSEFYYDQCITRDRCTMKFKSVTVESSELDMIRPSYKATLHIYSKEDPLFVAIPCAVIPGPLQRVLLHPVDFGKKLVPGMIIKELALETFDKYGNHLRKDEQIKLTLDGIHLLDKGDSFPKVDDHGFVTLSETLKVTAGYGKPVSLSVLSGDEVVFKKEFQTERRSLRLASKVPEVCPAGSHLEDFVFEVINSAGEVDEDIDGEEEDGRSHTLLIRQDSSREEDNVRYSFLRGRCIVRSIPLPSNGGLFRFVASHSRFHELQTCIEVHVEKAVISTHEVTQPRSPKKEILLLEDSCSLKGPETVYDNPYDRSIMLFKDSCASMDLENRQQKLGDDICRYALHIRECEENLESLNMEQSNIELEMSNLGAYIGLDSFHDLGYDKDVVVEKIEGKVDSAAAVIHKLLRSPQSGQQYLKYAHDILGAVALLGEVRTHKLSSILSTFLGEDQMLAVVCKSHAAARSFENYQMDGTVNCVSALDILAARLGTSIKGRCSIICLDDIRPYTRGVGRYPQRELAFPPPTSLNGKTPPGFLGYAVNMIFTPAEHLQFRTASGHDLRETLFYLLLGKLQVYQSREYLYMARSCVEDGAVSLDGGMIRGNGVVSIGSEEPNILFPVNSLERQLPLSHDKVERLKRMEELKLELKQRQELIQEKIRTREKYRKKLAKKLKYKKQIDDQLEPSPAMYNSDMDISGASG</sequence>
<keyword evidence="3" id="KW-1185">Reference proteome</keyword>
<comment type="caution">
    <text evidence="2">The sequence shown here is derived from an EMBL/GenBank/DDBJ whole genome shotgun (WGS) entry which is preliminary data.</text>
</comment>
<dbReference type="InterPro" id="IPR036890">
    <property type="entry name" value="HATPase_C_sf"/>
</dbReference>
<evidence type="ECO:0000256" key="1">
    <source>
        <dbReference type="SAM" id="MobiDB-lite"/>
    </source>
</evidence>
<evidence type="ECO:0008006" key="4">
    <source>
        <dbReference type="Google" id="ProtNLM"/>
    </source>
</evidence>
<reference evidence="3" key="2">
    <citation type="journal article" date="2017" name="J. Anim. Genet.">
        <title>Multiple reference genome sequences of hot pepper reveal the massive evolution of plant disease resistance genes by retroduplication.</title>
        <authorList>
            <person name="Kim S."/>
            <person name="Park J."/>
            <person name="Yeom S.-I."/>
            <person name="Kim Y.-M."/>
            <person name="Seo E."/>
            <person name="Kim K.-T."/>
            <person name="Kim M.-S."/>
            <person name="Lee J.M."/>
            <person name="Cheong K."/>
            <person name="Shin H.-S."/>
            <person name="Kim S.-B."/>
            <person name="Han K."/>
            <person name="Lee J."/>
            <person name="Park M."/>
            <person name="Lee H.-A."/>
            <person name="Lee H.-Y."/>
            <person name="Lee Y."/>
            <person name="Oh S."/>
            <person name="Lee J.H."/>
            <person name="Choi E."/>
            <person name="Choi E."/>
            <person name="Lee S.E."/>
            <person name="Jeon J."/>
            <person name="Kim H."/>
            <person name="Choi G."/>
            <person name="Song H."/>
            <person name="Lee J."/>
            <person name="Lee S.-C."/>
            <person name="Kwon J.-K."/>
            <person name="Lee H.-Y."/>
            <person name="Koo N."/>
            <person name="Hong Y."/>
            <person name="Kim R.W."/>
            <person name="Kang W.-H."/>
            <person name="Huh J.H."/>
            <person name="Kang B.-C."/>
            <person name="Yang T.-J."/>
            <person name="Lee Y.-H."/>
            <person name="Bennetzen J.L."/>
            <person name="Choi D."/>
        </authorList>
    </citation>
    <scope>NUCLEOTIDE SEQUENCE [LARGE SCALE GENOMIC DNA]</scope>
    <source>
        <strain evidence="3">cv. PBC81</strain>
    </source>
</reference>
<proteinExistence type="predicted"/>
<dbReference type="OrthoDB" id="10036779at2759"/>
<dbReference type="SUPFAM" id="SSF55874">
    <property type="entry name" value="ATPase domain of HSP90 chaperone/DNA topoisomerase II/histidine kinase"/>
    <property type="match status" value="1"/>
</dbReference>
<dbReference type="Proteomes" id="UP000224567">
    <property type="component" value="Unassembled WGS sequence"/>
</dbReference>
<feature type="region of interest" description="Disordered" evidence="1">
    <location>
        <begin position="1"/>
        <end position="22"/>
    </location>
</feature>
<evidence type="ECO:0000313" key="3">
    <source>
        <dbReference type="Proteomes" id="UP000224567"/>
    </source>
</evidence>
<feature type="compositionally biased region" description="Basic and acidic residues" evidence="1">
    <location>
        <begin position="9"/>
        <end position="19"/>
    </location>
</feature>
<dbReference type="PANTHER" id="PTHR33566:SF1">
    <property type="entry name" value="EN_SPM-LIKE TRANSPOSON-RELATED"/>
    <property type="match status" value="1"/>
</dbReference>
<evidence type="ECO:0000313" key="2">
    <source>
        <dbReference type="EMBL" id="PHT53341.1"/>
    </source>
</evidence>
<dbReference type="STRING" id="33114.A0A2G2X7N2"/>
<accession>A0A2G2X7N2</accession>
<gene>
    <name evidence="2" type="ORF">CQW23_07803</name>
</gene>
<name>A0A2G2X7N2_CAPBA</name>
<dbReference type="EMBL" id="MLFT02000003">
    <property type="protein sequence ID" value="PHT53341.1"/>
    <property type="molecule type" value="Genomic_DNA"/>
</dbReference>
<dbReference type="PANTHER" id="PTHR33566">
    <property type="entry name" value="EN/SPM-LIKE TRANSPOSON-RELATED"/>
    <property type="match status" value="1"/>
</dbReference>
<feature type="region of interest" description="Disordered" evidence="1">
    <location>
        <begin position="1618"/>
        <end position="1638"/>
    </location>
</feature>